<comment type="caution">
    <text evidence="6">Lacks conserved residue(s) required for the propagation of feature annotation.</text>
</comment>
<dbReference type="SUPFAM" id="SSF101912">
    <property type="entry name" value="Sema domain"/>
    <property type="match status" value="1"/>
</dbReference>
<keyword evidence="3 7" id="KW-0472">Membrane</keyword>
<dbReference type="InterPro" id="IPR001627">
    <property type="entry name" value="Semap_dom"/>
</dbReference>
<reference evidence="10" key="1">
    <citation type="submission" date="2022-11" db="UniProtKB">
        <authorList>
            <consortium name="WormBaseParasite"/>
        </authorList>
    </citation>
    <scope>IDENTIFICATION</scope>
</reference>
<dbReference type="Pfam" id="PF01403">
    <property type="entry name" value="Sema"/>
    <property type="match status" value="1"/>
</dbReference>
<dbReference type="InterPro" id="IPR036352">
    <property type="entry name" value="Semap_dom_sf"/>
</dbReference>
<dbReference type="WBParaSite" id="ACRNAN_scaffold1310.g14244.t1">
    <property type="protein sequence ID" value="ACRNAN_scaffold1310.g14244.t1"/>
    <property type="gene ID" value="ACRNAN_scaffold1310.g14244"/>
</dbReference>
<dbReference type="PROSITE" id="PS51004">
    <property type="entry name" value="SEMA"/>
    <property type="match status" value="1"/>
</dbReference>
<dbReference type="InterPro" id="IPR016201">
    <property type="entry name" value="PSI"/>
</dbReference>
<dbReference type="SUPFAM" id="SSF103575">
    <property type="entry name" value="Plexin repeat"/>
    <property type="match status" value="1"/>
</dbReference>
<evidence type="ECO:0000256" key="2">
    <source>
        <dbReference type="ARBA" id="ARBA00022902"/>
    </source>
</evidence>
<dbReference type="PANTHER" id="PTHR11036:SF127">
    <property type="entry name" value="SEMAPHORIN-1A"/>
    <property type="match status" value="1"/>
</dbReference>
<keyword evidence="4" id="KW-1015">Disulfide bond</keyword>
<keyword evidence="5" id="KW-0325">Glycoprotein</keyword>
<dbReference type="GO" id="GO:0030335">
    <property type="term" value="P:positive regulation of cell migration"/>
    <property type="evidence" value="ECO:0007669"/>
    <property type="project" value="TreeGrafter"/>
</dbReference>
<evidence type="ECO:0000259" key="8">
    <source>
        <dbReference type="PROSITE" id="PS51004"/>
    </source>
</evidence>
<dbReference type="Pfam" id="PF01437">
    <property type="entry name" value="PSI"/>
    <property type="match status" value="1"/>
</dbReference>
<dbReference type="SMART" id="SM00423">
    <property type="entry name" value="PSI"/>
    <property type="match status" value="1"/>
</dbReference>
<sequence length="431" mass="48848">LSHSVICAFDIEDIDRLFAISPYYTKDKNRNVYLRKRRDEASRKLGQCHNHSNQLTEDEAIMLRSHPLMVDSIPSVFGRAVGVYQGDDHYNQIAVLEKVPINSNETQGVDVMYVGTDRGNIIKMVNLNGKKTDGKEDSILKVATYKVSNLPIRRLLIKDDRLIAVTDRVVYGLPLHFCSKYQSCHECISSRDPHCAWNLQENRCVFNDKLNSKKSVLYQDVNHGNTSACPSLKIEEIIPVIEKVAPAETITRKPEDFRANELEENEECDCDENEKTKSKKDLRHSAICDCSKTKDVKKAENGLFGQTSPVVSSEKDEETFKFWPWIIMLVVIQAAIIIGLVAAVWMYRNRYVKRSKLSTSIHTQSTVINAYETPMPINVGTLRHSESLRSPTRPMISKTYSAGDIDIHTRLEGSSTIIPIYAHTHAHAQTP</sequence>
<dbReference type="Gene3D" id="2.130.10.10">
    <property type="entry name" value="YVTN repeat-like/Quinoprotein amine dehydrogenase"/>
    <property type="match status" value="1"/>
</dbReference>
<evidence type="ECO:0000256" key="5">
    <source>
        <dbReference type="ARBA" id="ARBA00023180"/>
    </source>
</evidence>
<dbReference type="GO" id="GO:0071526">
    <property type="term" value="P:semaphorin-plexin signaling pathway"/>
    <property type="evidence" value="ECO:0007669"/>
    <property type="project" value="TreeGrafter"/>
</dbReference>
<proteinExistence type="predicted"/>
<keyword evidence="9" id="KW-1185">Reference proteome</keyword>
<dbReference type="Gene3D" id="3.30.1680.10">
    <property type="entry name" value="ligand-binding face of the semaphorins, domain 2"/>
    <property type="match status" value="1"/>
</dbReference>
<evidence type="ECO:0000256" key="4">
    <source>
        <dbReference type="ARBA" id="ARBA00023157"/>
    </source>
</evidence>
<dbReference type="GO" id="GO:0005886">
    <property type="term" value="C:plasma membrane"/>
    <property type="evidence" value="ECO:0007669"/>
    <property type="project" value="TreeGrafter"/>
</dbReference>
<keyword evidence="7" id="KW-0812">Transmembrane</keyword>
<evidence type="ECO:0000256" key="3">
    <source>
        <dbReference type="ARBA" id="ARBA00023136"/>
    </source>
</evidence>
<evidence type="ECO:0000256" key="1">
    <source>
        <dbReference type="ARBA" id="ARBA00004370"/>
    </source>
</evidence>
<dbReference type="GO" id="GO:0030215">
    <property type="term" value="F:semaphorin receptor binding"/>
    <property type="evidence" value="ECO:0007669"/>
    <property type="project" value="InterPro"/>
</dbReference>
<evidence type="ECO:0000256" key="7">
    <source>
        <dbReference type="SAM" id="Phobius"/>
    </source>
</evidence>
<dbReference type="InterPro" id="IPR002165">
    <property type="entry name" value="Plexin_repeat"/>
</dbReference>
<dbReference type="InterPro" id="IPR027231">
    <property type="entry name" value="Semaphorin"/>
</dbReference>
<organism evidence="9 10">
    <name type="scientific">Acrobeloides nanus</name>
    <dbReference type="NCBI Taxonomy" id="290746"/>
    <lineage>
        <taxon>Eukaryota</taxon>
        <taxon>Metazoa</taxon>
        <taxon>Ecdysozoa</taxon>
        <taxon>Nematoda</taxon>
        <taxon>Chromadorea</taxon>
        <taxon>Rhabditida</taxon>
        <taxon>Tylenchina</taxon>
        <taxon>Cephalobomorpha</taxon>
        <taxon>Cephaloboidea</taxon>
        <taxon>Cephalobidae</taxon>
        <taxon>Acrobeloides</taxon>
    </lineage>
</organism>
<keyword evidence="2" id="KW-0524">Neurogenesis</keyword>
<evidence type="ECO:0000256" key="6">
    <source>
        <dbReference type="PROSITE-ProRule" id="PRU00352"/>
    </source>
</evidence>
<evidence type="ECO:0000313" key="10">
    <source>
        <dbReference type="WBParaSite" id="ACRNAN_scaffold1310.g14244.t1"/>
    </source>
</evidence>
<keyword evidence="7" id="KW-1133">Transmembrane helix</keyword>
<feature type="transmembrane region" description="Helical" evidence="7">
    <location>
        <begin position="322"/>
        <end position="347"/>
    </location>
</feature>
<comment type="subcellular location">
    <subcellularLocation>
        <location evidence="1">Membrane</location>
    </subcellularLocation>
</comment>
<dbReference type="GO" id="GO:0007411">
    <property type="term" value="P:axon guidance"/>
    <property type="evidence" value="ECO:0007669"/>
    <property type="project" value="TreeGrafter"/>
</dbReference>
<dbReference type="Proteomes" id="UP000887540">
    <property type="component" value="Unplaced"/>
</dbReference>
<feature type="domain" description="Sema" evidence="8">
    <location>
        <begin position="1"/>
        <end position="175"/>
    </location>
</feature>
<accession>A0A914CRS0</accession>
<dbReference type="InterPro" id="IPR015943">
    <property type="entry name" value="WD40/YVTN_repeat-like_dom_sf"/>
</dbReference>
<dbReference type="GO" id="GO:0045499">
    <property type="term" value="F:chemorepellent activity"/>
    <property type="evidence" value="ECO:0007669"/>
    <property type="project" value="TreeGrafter"/>
</dbReference>
<protein>
    <submittedName>
        <fullName evidence="10">Sema domain-containing protein</fullName>
    </submittedName>
</protein>
<dbReference type="AlphaFoldDB" id="A0A914CRS0"/>
<dbReference type="PANTHER" id="PTHR11036">
    <property type="entry name" value="SEMAPHORIN"/>
    <property type="match status" value="1"/>
</dbReference>
<evidence type="ECO:0000313" key="9">
    <source>
        <dbReference type="Proteomes" id="UP000887540"/>
    </source>
</evidence>
<name>A0A914CRS0_9BILA</name>